<gene>
    <name evidence="1" type="ORF">B4923_15465</name>
</gene>
<dbReference type="AlphaFoldDB" id="A0A2U1TNC9"/>
<protein>
    <submittedName>
        <fullName evidence="1">Uncharacterized protein</fullName>
    </submittedName>
</protein>
<name>A0A2U1TNC9_9GAMM</name>
<comment type="caution">
    <text evidence="1">The sequence shown here is derived from an EMBL/GenBank/DDBJ whole genome shotgun (WGS) entry which is preliminary data.</text>
</comment>
<keyword evidence="2" id="KW-1185">Reference proteome</keyword>
<evidence type="ECO:0000313" key="2">
    <source>
        <dbReference type="Proteomes" id="UP000245138"/>
    </source>
</evidence>
<accession>A0A2U1TNC9</accession>
<organism evidence="1 2">
    <name type="scientific">Brenneria roseae subsp. americana</name>
    <dbReference type="NCBI Taxonomy" id="1508507"/>
    <lineage>
        <taxon>Bacteria</taxon>
        <taxon>Pseudomonadati</taxon>
        <taxon>Pseudomonadota</taxon>
        <taxon>Gammaproteobacteria</taxon>
        <taxon>Enterobacterales</taxon>
        <taxon>Pectobacteriaceae</taxon>
        <taxon>Brenneria</taxon>
    </lineage>
</organism>
<dbReference type="EMBL" id="QDKJ01000012">
    <property type="protein sequence ID" value="PWC10908.1"/>
    <property type="molecule type" value="Genomic_DNA"/>
</dbReference>
<dbReference type="OrthoDB" id="6446806at2"/>
<proteinExistence type="predicted"/>
<dbReference type="Proteomes" id="UP000245138">
    <property type="component" value="Unassembled WGS sequence"/>
</dbReference>
<evidence type="ECO:0000313" key="1">
    <source>
        <dbReference type="EMBL" id="PWC10908.1"/>
    </source>
</evidence>
<dbReference type="RefSeq" id="WP_109055263.1">
    <property type="nucleotide sequence ID" value="NZ_QDKJ01000012.1"/>
</dbReference>
<sequence length="155" mass="17711">MNKQPTEHEIHFRIWYSYWLERMTETLNRRIDMFTNAIILTLGAAIFATSHFSWLFGGIIAVLSGFRIAWQYGKKAEAAKQQAKRYASLIDNLPGITIDEIREKLKMLEEFDSVALNSLCNPARNGASISLRLKYREPLSFIEKAVSLLAGSTPR</sequence>
<reference evidence="1 2" key="1">
    <citation type="submission" date="2018-04" db="EMBL/GenBank/DDBJ databases">
        <title>Brenneria corticis sp.nov.</title>
        <authorList>
            <person name="Li Y."/>
        </authorList>
    </citation>
    <scope>NUCLEOTIDE SEQUENCE [LARGE SCALE GENOMIC DNA]</scope>
    <source>
        <strain evidence="1 2">LMG 27715</strain>
    </source>
</reference>